<sequence length="103" mass="11312">MPCRSLQVSCLLFVVASNGQNGSSNAHYLYSKQKATMSSTNVVFLVLFSCFCCRSIAVMLSLSEVTHFQICGFSINLNNPLDHHVYNPDPMHSRSAFNAFASG</sequence>
<dbReference type="HOGENOM" id="CLU_2268851_0_0_1"/>
<dbReference type="EMBL" id="FR824219">
    <property type="protein sequence ID" value="CCA22969.1"/>
    <property type="molecule type" value="Genomic_DNA"/>
</dbReference>
<organism evidence="2">
    <name type="scientific">Albugo laibachii Nc14</name>
    <dbReference type="NCBI Taxonomy" id="890382"/>
    <lineage>
        <taxon>Eukaryota</taxon>
        <taxon>Sar</taxon>
        <taxon>Stramenopiles</taxon>
        <taxon>Oomycota</taxon>
        <taxon>Peronosporomycetes</taxon>
        <taxon>Albuginales</taxon>
        <taxon>Albuginaceae</taxon>
        <taxon>Albugo</taxon>
    </lineage>
</organism>
<keyword evidence="1" id="KW-0812">Transmembrane</keyword>
<feature type="transmembrane region" description="Helical" evidence="1">
    <location>
        <begin position="42"/>
        <end position="62"/>
    </location>
</feature>
<accession>F0WNS7</accession>
<name>F0WNS7_9STRA</name>
<keyword evidence="1" id="KW-1133">Transmembrane helix</keyword>
<protein>
    <submittedName>
        <fullName evidence="2">AlNc14C174G8086 protein</fullName>
    </submittedName>
</protein>
<reference evidence="2" key="2">
    <citation type="submission" date="2011-02" db="EMBL/GenBank/DDBJ databases">
        <authorList>
            <person name="MacLean D."/>
        </authorList>
    </citation>
    <scope>NUCLEOTIDE SEQUENCE</scope>
</reference>
<dbReference type="AlphaFoldDB" id="F0WNS7"/>
<proteinExistence type="predicted"/>
<evidence type="ECO:0000313" key="2">
    <source>
        <dbReference type="EMBL" id="CCA22969.1"/>
    </source>
</evidence>
<gene>
    <name evidence="2" type="primary">AlNc14C174G8086</name>
    <name evidence="2" type="ORF">ALNC14_091120</name>
</gene>
<keyword evidence="1" id="KW-0472">Membrane</keyword>
<evidence type="ECO:0000256" key="1">
    <source>
        <dbReference type="SAM" id="Phobius"/>
    </source>
</evidence>
<reference evidence="2" key="1">
    <citation type="journal article" date="2011" name="PLoS Biol.">
        <title>Gene gain and loss during evolution of obligate parasitism in the white rust pathogen of Arabidopsis thaliana.</title>
        <authorList>
            <person name="Kemen E."/>
            <person name="Gardiner A."/>
            <person name="Schultz-Larsen T."/>
            <person name="Kemen A.C."/>
            <person name="Balmuth A.L."/>
            <person name="Robert-Seilaniantz A."/>
            <person name="Bailey K."/>
            <person name="Holub E."/>
            <person name="Studholme D.J."/>
            <person name="Maclean D."/>
            <person name="Jones J.D."/>
        </authorList>
    </citation>
    <scope>NUCLEOTIDE SEQUENCE</scope>
</reference>